<accession>A0A4Y7RKN9</accession>
<proteinExistence type="predicted"/>
<sequence>MEKFNTMMKKIPAYRRLMATQYGEHNHIYCYCHWKHAILDEKLKKRAPKIREHSANGNDRSVEGTHMMLLVGYINYKSLRQKDTDREAIAQYVQFFQKRGIKDLKTEDFTFGWSIGSNPCLLTLAPVARHPPMTSALQVYLNAYHLSQTYTIHSFWASLYHVGHLKLVLYAMSKHCSFARLSVTQKPLDVAHRLVFLPVGSRVRPRWAARNV</sequence>
<protein>
    <submittedName>
        <fullName evidence="1">Uncharacterized protein</fullName>
    </submittedName>
</protein>
<reference evidence="1 2" key="1">
    <citation type="journal article" date="2019" name="Nat. Ecol. Evol.">
        <title>Megaphylogeny resolves global patterns of mushroom evolution.</title>
        <authorList>
            <person name="Varga T."/>
            <person name="Krizsan K."/>
            <person name="Foldi C."/>
            <person name="Dima B."/>
            <person name="Sanchez-Garcia M."/>
            <person name="Sanchez-Ramirez S."/>
            <person name="Szollosi G.J."/>
            <person name="Szarkandi J.G."/>
            <person name="Papp V."/>
            <person name="Albert L."/>
            <person name="Andreopoulos W."/>
            <person name="Angelini C."/>
            <person name="Antonin V."/>
            <person name="Barry K.W."/>
            <person name="Bougher N.L."/>
            <person name="Buchanan P."/>
            <person name="Buyck B."/>
            <person name="Bense V."/>
            <person name="Catcheside P."/>
            <person name="Chovatia M."/>
            <person name="Cooper J."/>
            <person name="Damon W."/>
            <person name="Desjardin D."/>
            <person name="Finy P."/>
            <person name="Geml J."/>
            <person name="Haridas S."/>
            <person name="Hughes K."/>
            <person name="Justo A."/>
            <person name="Karasinski D."/>
            <person name="Kautmanova I."/>
            <person name="Kiss B."/>
            <person name="Kocsube S."/>
            <person name="Kotiranta H."/>
            <person name="LaButti K.M."/>
            <person name="Lechner B.E."/>
            <person name="Liimatainen K."/>
            <person name="Lipzen A."/>
            <person name="Lukacs Z."/>
            <person name="Mihaltcheva S."/>
            <person name="Morgado L.N."/>
            <person name="Niskanen T."/>
            <person name="Noordeloos M.E."/>
            <person name="Ohm R.A."/>
            <person name="Ortiz-Santana B."/>
            <person name="Ovrebo C."/>
            <person name="Racz N."/>
            <person name="Riley R."/>
            <person name="Savchenko A."/>
            <person name="Shiryaev A."/>
            <person name="Soop K."/>
            <person name="Spirin V."/>
            <person name="Szebenyi C."/>
            <person name="Tomsovsky M."/>
            <person name="Tulloss R.E."/>
            <person name="Uehling J."/>
            <person name="Grigoriev I.V."/>
            <person name="Vagvolgyi C."/>
            <person name="Papp T."/>
            <person name="Martin F.M."/>
            <person name="Miettinen O."/>
            <person name="Hibbett D.S."/>
            <person name="Nagy L.G."/>
        </authorList>
    </citation>
    <scope>NUCLEOTIDE SEQUENCE [LARGE SCALE GENOMIC DNA]</scope>
    <source>
        <strain evidence="1 2">FP101781</strain>
    </source>
</reference>
<dbReference type="EMBL" id="QPFP01000499">
    <property type="protein sequence ID" value="TEB09568.1"/>
    <property type="molecule type" value="Genomic_DNA"/>
</dbReference>
<evidence type="ECO:0000313" key="2">
    <source>
        <dbReference type="Proteomes" id="UP000298030"/>
    </source>
</evidence>
<feature type="non-terminal residue" evidence="1">
    <location>
        <position position="1"/>
    </location>
</feature>
<dbReference type="Proteomes" id="UP000298030">
    <property type="component" value="Unassembled WGS sequence"/>
</dbReference>
<comment type="caution">
    <text evidence="1">The sequence shown here is derived from an EMBL/GenBank/DDBJ whole genome shotgun (WGS) entry which is preliminary data.</text>
</comment>
<gene>
    <name evidence="1" type="ORF">FA13DRAFT_1749292</name>
</gene>
<organism evidence="1 2">
    <name type="scientific">Coprinellus micaceus</name>
    <name type="common">Glistening ink-cap mushroom</name>
    <name type="synonym">Coprinus micaceus</name>
    <dbReference type="NCBI Taxonomy" id="71717"/>
    <lineage>
        <taxon>Eukaryota</taxon>
        <taxon>Fungi</taxon>
        <taxon>Dikarya</taxon>
        <taxon>Basidiomycota</taxon>
        <taxon>Agaricomycotina</taxon>
        <taxon>Agaricomycetes</taxon>
        <taxon>Agaricomycetidae</taxon>
        <taxon>Agaricales</taxon>
        <taxon>Agaricineae</taxon>
        <taxon>Psathyrellaceae</taxon>
        <taxon>Coprinellus</taxon>
    </lineage>
</organism>
<dbReference type="AlphaFoldDB" id="A0A4Y7RKN9"/>
<keyword evidence="2" id="KW-1185">Reference proteome</keyword>
<dbReference type="OrthoDB" id="2844378at2759"/>
<name>A0A4Y7RKN9_COPMI</name>
<evidence type="ECO:0000313" key="1">
    <source>
        <dbReference type="EMBL" id="TEB09568.1"/>
    </source>
</evidence>